<evidence type="ECO:0000313" key="9">
    <source>
        <dbReference type="Proteomes" id="UP000319255"/>
    </source>
</evidence>
<evidence type="ECO:0000256" key="3">
    <source>
        <dbReference type="ARBA" id="ARBA00022989"/>
    </source>
</evidence>
<evidence type="ECO:0000256" key="2">
    <source>
        <dbReference type="ARBA" id="ARBA00022692"/>
    </source>
</evidence>
<dbReference type="InterPro" id="IPR003770">
    <property type="entry name" value="MLTG-like"/>
</dbReference>
<evidence type="ECO:0000256" key="6">
    <source>
        <dbReference type="ARBA" id="ARBA00023316"/>
    </source>
</evidence>
<evidence type="ECO:0000256" key="7">
    <source>
        <dbReference type="HAMAP-Rule" id="MF_02065"/>
    </source>
</evidence>
<dbReference type="EC" id="4.2.2.29" evidence="7"/>
<keyword evidence="1 7" id="KW-1003">Cell membrane</keyword>
<keyword evidence="4 7" id="KW-0472">Membrane</keyword>
<dbReference type="Pfam" id="PF02618">
    <property type="entry name" value="YceG"/>
    <property type="match status" value="1"/>
</dbReference>
<comment type="catalytic activity">
    <reaction evidence="7">
        <text>a peptidoglycan chain = a peptidoglycan chain with N-acetyl-1,6-anhydromuramyl-[peptide] at the reducing end + a peptidoglycan chain with N-acetylglucosamine at the non-reducing end.</text>
        <dbReference type="EC" id="4.2.2.29"/>
    </reaction>
</comment>
<dbReference type="Proteomes" id="UP000319255">
    <property type="component" value="Unassembled WGS sequence"/>
</dbReference>
<dbReference type="GO" id="GO:0008932">
    <property type="term" value="F:lytic endotransglycosylase activity"/>
    <property type="evidence" value="ECO:0007669"/>
    <property type="project" value="UniProtKB-UniRule"/>
</dbReference>
<evidence type="ECO:0000313" key="8">
    <source>
        <dbReference type="EMBL" id="TPE50731.1"/>
    </source>
</evidence>
<keyword evidence="9" id="KW-1185">Reference proteome</keyword>
<dbReference type="PANTHER" id="PTHR30518:SF2">
    <property type="entry name" value="ENDOLYTIC MUREIN TRANSGLYCOSYLASE"/>
    <property type="match status" value="1"/>
</dbReference>
<evidence type="ECO:0000256" key="1">
    <source>
        <dbReference type="ARBA" id="ARBA00022475"/>
    </source>
</evidence>
<dbReference type="RefSeq" id="WP_140454146.1">
    <property type="nucleotide sequence ID" value="NZ_VFRP01000009.1"/>
</dbReference>
<keyword evidence="6 7" id="KW-0961">Cell wall biogenesis/degradation</keyword>
<dbReference type="EMBL" id="VFRP01000009">
    <property type="protein sequence ID" value="TPE50731.1"/>
    <property type="molecule type" value="Genomic_DNA"/>
</dbReference>
<protein>
    <recommendedName>
        <fullName evidence="7">Endolytic murein transglycosylase</fullName>
        <ecNumber evidence="7">4.2.2.29</ecNumber>
    </recommendedName>
    <alternativeName>
        <fullName evidence="7">Peptidoglycan lytic transglycosylase</fullName>
    </alternativeName>
    <alternativeName>
        <fullName evidence="7">Peptidoglycan polymerization terminase</fullName>
    </alternativeName>
</protein>
<name>A0A501WUV3_9RHOB</name>
<dbReference type="HAMAP" id="MF_02065">
    <property type="entry name" value="MltG"/>
    <property type="match status" value="1"/>
</dbReference>
<organism evidence="8 9">
    <name type="scientific">Amaricoccus solimangrovi</name>
    <dbReference type="NCBI Taxonomy" id="2589815"/>
    <lineage>
        <taxon>Bacteria</taxon>
        <taxon>Pseudomonadati</taxon>
        <taxon>Pseudomonadota</taxon>
        <taxon>Alphaproteobacteria</taxon>
        <taxon>Rhodobacterales</taxon>
        <taxon>Paracoccaceae</taxon>
        <taxon>Amaricoccus</taxon>
    </lineage>
</organism>
<gene>
    <name evidence="7 8" type="primary">mltG</name>
    <name evidence="8" type="ORF">FJM51_10760</name>
</gene>
<dbReference type="Gene3D" id="3.30.1490.480">
    <property type="entry name" value="Endolytic murein transglycosylase"/>
    <property type="match status" value="1"/>
</dbReference>
<keyword evidence="3 7" id="KW-1133">Transmembrane helix</keyword>
<dbReference type="GO" id="GO:0071555">
    <property type="term" value="P:cell wall organization"/>
    <property type="evidence" value="ECO:0007669"/>
    <property type="project" value="UniProtKB-KW"/>
</dbReference>
<dbReference type="NCBIfam" id="TIGR00247">
    <property type="entry name" value="endolytic transglycosylase MltG"/>
    <property type="match status" value="1"/>
</dbReference>
<keyword evidence="2 7" id="KW-0812">Transmembrane</keyword>
<evidence type="ECO:0000256" key="5">
    <source>
        <dbReference type="ARBA" id="ARBA00023239"/>
    </source>
</evidence>
<dbReference type="AlphaFoldDB" id="A0A501WUV3"/>
<proteinExistence type="inferred from homology"/>
<sequence length="335" mass="36774">MFRHIAANALTILIVALALLLGAIVWGQRQYAAPGPLTEPLVMEVDRGEGLSSVAAKLRSEGAIRNDTIFRVAARYSKLDQGLRYGEYQIPPGASMKDILELMNRGGNVVRQVIVPEGWTSWQVVEMLNNRDDLSGEVAELPGEGSLAPAGYDFQRGDTRQSLIDRMRARQDRILAEAWANREQGLPLRTPEELLILASIVEKETGLPEERAMVASVFENRLREGMRLQTDPTVIYGLTLGKETLGRGLRASELAKPTPYNTYLIQGLPPTPIANPGEAAIEATAHPAEGDMRYFVANGTGGHVFSATLSEHNRNVAAWRRIEAEQRRAAQPASD</sequence>
<reference evidence="8 9" key="1">
    <citation type="submission" date="2019-06" db="EMBL/GenBank/DDBJ databases">
        <title>A novel bacterium of genus Amaricoccus, isolated from marine sediment.</title>
        <authorList>
            <person name="Huang H."/>
            <person name="Mo K."/>
            <person name="Hu Y."/>
        </authorList>
    </citation>
    <scope>NUCLEOTIDE SEQUENCE [LARGE SCALE GENOMIC DNA]</scope>
    <source>
        <strain evidence="8 9">HB172011</strain>
    </source>
</reference>
<dbReference type="PANTHER" id="PTHR30518">
    <property type="entry name" value="ENDOLYTIC MUREIN TRANSGLYCOSYLASE"/>
    <property type="match status" value="1"/>
</dbReference>
<dbReference type="OrthoDB" id="9814591at2"/>
<comment type="caution">
    <text evidence="8">The sequence shown here is derived from an EMBL/GenBank/DDBJ whole genome shotgun (WGS) entry which is preliminary data.</text>
</comment>
<evidence type="ECO:0000256" key="4">
    <source>
        <dbReference type="ARBA" id="ARBA00023136"/>
    </source>
</evidence>
<comment type="similarity">
    <text evidence="7">Belongs to the transglycosylase MltG family.</text>
</comment>
<dbReference type="Gene3D" id="3.30.160.60">
    <property type="entry name" value="Classic Zinc Finger"/>
    <property type="match status" value="1"/>
</dbReference>
<feature type="site" description="Important for catalytic activity" evidence="7">
    <location>
        <position position="204"/>
    </location>
</feature>
<keyword evidence="5 7" id="KW-0456">Lyase</keyword>
<comment type="function">
    <text evidence="7">Functions as a peptidoglycan terminase that cleaves nascent peptidoglycan strands endolytically to terminate their elongation.</text>
</comment>
<accession>A0A501WUV3</accession>
<dbReference type="GO" id="GO:0009252">
    <property type="term" value="P:peptidoglycan biosynthetic process"/>
    <property type="evidence" value="ECO:0007669"/>
    <property type="project" value="UniProtKB-UniRule"/>
</dbReference>
<dbReference type="CDD" id="cd08010">
    <property type="entry name" value="MltG_like"/>
    <property type="match status" value="1"/>
</dbReference>
<keyword evidence="7" id="KW-0997">Cell inner membrane</keyword>
<dbReference type="GO" id="GO:0005886">
    <property type="term" value="C:plasma membrane"/>
    <property type="evidence" value="ECO:0007669"/>
    <property type="project" value="UniProtKB-UniRule"/>
</dbReference>